<feature type="domain" description="HD" evidence="1">
    <location>
        <begin position="78"/>
        <end position="184"/>
    </location>
</feature>
<dbReference type="Pfam" id="PF01966">
    <property type="entry name" value="HD"/>
    <property type="match status" value="1"/>
</dbReference>
<name>A0A3S0BZF9_9CORY</name>
<evidence type="ECO:0000259" key="1">
    <source>
        <dbReference type="Pfam" id="PF01966"/>
    </source>
</evidence>
<evidence type="ECO:0000313" key="3">
    <source>
        <dbReference type="Proteomes" id="UP000274907"/>
    </source>
</evidence>
<protein>
    <submittedName>
        <fullName evidence="2">HD domain-containing protein</fullName>
    </submittedName>
</protein>
<dbReference type="CDD" id="cd00077">
    <property type="entry name" value="HDc"/>
    <property type="match status" value="1"/>
</dbReference>
<organism evidence="2 3">
    <name type="scientific">Corynebacterium hylobatis</name>
    <dbReference type="NCBI Taxonomy" id="1859290"/>
    <lineage>
        <taxon>Bacteria</taxon>
        <taxon>Bacillati</taxon>
        <taxon>Actinomycetota</taxon>
        <taxon>Actinomycetes</taxon>
        <taxon>Mycobacteriales</taxon>
        <taxon>Corynebacteriaceae</taxon>
        <taxon>Corynebacterium</taxon>
    </lineage>
</organism>
<accession>A0A3S0BZF9</accession>
<gene>
    <name evidence="2" type="ORF">EAH68_13610</name>
</gene>
<dbReference type="OrthoDB" id="942406at2"/>
<proteinExistence type="predicted"/>
<reference evidence="2 3" key="1">
    <citation type="submission" date="2018-12" db="EMBL/GenBank/DDBJ databases">
        <title>YIM 101343 draft genome.</title>
        <authorList>
            <person name="Chen X."/>
        </authorList>
    </citation>
    <scope>NUCLEOTIDE SEQUENCE [LARGE SCALE GENOMIC DNA]</scope>
    <source>
        <strain evidence="2 3">YIM 101343</strain>
    </source>
</reference>
<sequence length="244" mass="27323">MTTSPPTWAPATPEQHAGDPRALSFVQAYPVRPVPTDRDVDTRPICLSPSAGLEELWQAVVPETRTRANDLHLPIATAYAARLCDAYPQADRELVLVATVLHDTGWAHVDESRIISEGFRGDWRKAAIRFEHEAEGCNVARRVLPGLGYDEAFIARVCEIIDGHDTRHVAFSLEDALVRDADRLWRFDRAGIAMSTTWFSMDPALYVDRLESEIVPELITGAAHRMARADLDRSRGLLRTETIR</sequence>
<dbReference type="RefSeq" id="WP_126121887.1">
    <property type="nucleotide sequence ID" value="NZ_RXHJ01000023.1"/>
</dbReference>
<dbReference type="EMBL" id="RXHJ01000023">
    <property type="protein sequence ID" value="RSZ61348.1"/>
    <property type="molecule type" value="Genomic_DNA"/>
</dbReference>
<comment type="caution">
    <text evidence="2">The sequence shown here is derived from an EMBL/GenBank/DDBJ whole genome shotgun (WGS) entry which is preliminary data.</text>
</comment>
<dbReference type="Proteomes" id="UP000274907">
    <property type="component" value="Unassembled WGS sequence"/>
</dbReference>
<dbReference type="AlphaFoldDB" id="A0A3S0BZF9"/>
<dbReference type="Gene3D" id="1.10.3210.10">
    <property type="entry name" value="Hypothetical protein af1432"/>
    <property type="match status" value="1"/>
</dbReference>
<evidence type="ECO:0000313" key="2">
    <source>
        <dbReference type="EMBL" id="RSZ61348.1"/>
    </source>
</evidence>
<dbReference type="InterPro" id="IPR003607">
    <property type="entry name" value="HD/PDEase_dom"/>
</dbReference>
<keyword evidence="3" id="KW-1185">Reference proteome</keyword>
<dbReference type="InterPro" id="IPR006674">
    <property type="entry name" value="HD_domain"/>
</dbReference>
<dbReference type="SUPFAM" id="SSF109604">
    <property type="entry name" value="HD-domain/PDEase-like"/>
    <property type="match status" value="1"/>
</dbReference>